<dbReference type="AlphaFoldDB" id="A0A5B2VTN5"/>
<gene>
    <name evidence="1" type="ORF">F0L74_07615</name>
</gene>
<accession>A0A5B2VTN5</accession>
<evidence type="ECO:0000313" key="1">
    <source>
        <dbReference type="EMBL" id="KAA2242405.1"/>
    </source>
</evidence>
<dbReference type="RefSeq" id="WP_149837277.1">
    <property type="nucleotide sequence ID" value="NZ_VUOC01000002.1"/>
</dbReference>
<reference evidence="1 2" key="2">
    <citation type="submission" date="2019-09" db="EMBL/GenBank/DDBJ databases">
        <authorList>
            <person name="Jin C."/>
        </authorList>
    </citation>
    <scope>NUCLEOTIDE SEQUENCE [LARGE SCALE GENOMIC DNA]</scope>
    <source>
        <strain evidence="1 2">BN140078</strain>
    </source>
</reference>
<proteinExistence type="predicted"/>
<name>A0A5B2VTN5_9BACT</name>
<reference evidence="1 2" key="1">
    <citation type="submission" date="2019-09" db="EMBL/GenBank/DDBJ databases">
        <title>Chitinophaga ginsengihumi sp. nov., isolated from soil of ginseng rhizosphere.</title>
        <authorList>
            <person name="Lee J."/>
        </authorList>
    </citation>
    <scope>NUCLEOTIDE SEQUENCE [LARGE SCALE GENOMIC DNA]</scope>
    <source>
        <strain evidence="1 2">BN140078</strain>
    </source>
</reference>
<comment type="caution">
    <text evidence="1">The sequence shown here is derived from an EMBL/GenBank/DDBJ whole genome shotgun (WGS) entry which is preliminary data.</text>
</comment>
<organism evidence="1 2">
    <name type="scientific">Chitinophaga agrisoli</name>
    <dbReference type="NCBI Taxonomy" id="2607653"/>
    <lineage>
        <taxon>Bacteria</taxon>
        <taxon>Pseudomonadati</taxon>
        <taxon>Bacteroidota</taxon>
        <taxon>Chitinophagia</taxon>
        <taxon>Chitinophagales</taxon>
        <taxon>Chitinophagaceae</taxon>
        <taxon>Chitinophaga</taxon>
    </lineage>
</organism>
<sequence length="153" mass="17579">MRTYQPLFVLLLTAVTFSAFTFPMQSRKEKRIATVYLFLRNLKSKKTHEVRNMLGFPLTDLHLDEQTLEADITRAAALLKEYGIPAPVRLTLQKDTTGPRKYTYISAPLPVTPDADKRLLKATIRIGFLDELDDSKVARYEILTDYRMSVIEP</sequence>
<protein>
    <submittedName>
        <fullName evidence="1">Uncharacterized protein</fullName>
    </submittedName>
</protein>
<dbReference type="EMBL" id="VUOC01000002">
    <property type="protein sequence ID" value="KAA2242405.1"/>
    <property type="molecule type" value="Genomic_DNA"/>
</dbReference>
<keyword evidence="2" id="KW-1185">Reference proteome</keyword>
<dbReference type="Proteomes" id="UP000324611">
    <property type="component" value="Unassembled WGS sequence"/>
</dbReference>
<evidence type="ECO:0000313" key="2">
    <source>
        <dbReference type="Proteomes" id="UP000324611"/>
    </source>
</evidence>